<keyword evidence="1" id="KW-0732">Signal</keyword>
<evidence type="ECO:0000256" key="1">
    <source>
        <dbReference type="SAM" id="SignalP"/>
    </source>
</evidence>
<dbReference type="RefSeq" id="WP_200277793.1">
    <property type="nucleotide sequence ID" value="NZ_JAENII010000004.1"/>
</dbReference>
<evidence type="ECO:0000313" key="2">
    <source>
        <dbReference type="EMBL" id="MBK1826643.1"/>
    </source>
</evidence>
<keyword evidence="3" id="KW-1185">Reference proteome</keyword>
<proteinExistence type="predicted"/>
<sequence>MKPFVISTLLGAALLLPSHATTVLEGSWTGSNQDVPANYGSNVAAAVPGISVAAGASGVVGTPDVAVTWSPLGDSGWQTYTSWNGRGDVFQLNGTAASIEFAPKTGTFVEVTSVDLDEWAGGGGVVVDWQLEGPTSGILASGTWTGNTAGIRETVAINETGAVDEVLTLSLTQTGGLQDYLAIDNVTFDQGPRVPEIVSFASDLQYIDGTDLTLSWEIAQSSPTLTVSLDDGSGAVDVTGSTDLGTGLGSIVLSGVTQSTVFTLQLSTGLEQELALLTGESLSLTSDSDLVVGPDFMVTLQWEVSPPGATVTLSDGTGSVDVTSDTDPLTGLGSTSVMVPAPVTDFSIEANASGQSVTKRVLRAAENTAAFSIDSASVVGGQTLTVSWTGAAAGPTDWIGVYRMEDSPGTDFSTQWRYLNGTQSAGAGPVDGSVEFTLPLGDYYVVHMLNDGYEIVGGPLTFSVVEPVEEVIKVVSVVRGNDPVDGEILTLEWESKAGMEYDIYASDTLEGDPVFDWEIVQIALASDGDGTTTFTEDLPEPTPVRRFYRVYEIEAPAP</sequence>
<gene>
    <name evidence="2" type="ORF">JIN81_06410</name>
</gene>
<protein>
    <submittedName>
        <fullName evidence="2">Uncharacterized protein</fullName>
    </submittedName>
</protein>
<accession>A0A934R9S7</accession>
<evidence type="ECO:0000313" key="3">
    <source>
        <dbReference type="Proteomes" id="UP000658278"/>
    </source>
</evidence>
<dbReference type="EMBL" id="JAENII010000004">
    <property type="protein sequence ID" value="MBK1826643.1"/>
    <property type="molecule type" value="Genomic_DNA"/>
</dbReference>
<dbReference type="AlphaFoldDB" id="A0A934R9S7"/>
<comment type="caution">
    <text evidence="2">The sequence shown here is derived from an EMBL/GenBank/DDBJ whole genome shotgun (WGS) entry which is preliminary data.</text>
</comment>
<reference evidence="2" key="1">
    <citation type="submission" date="2021-01" db="EMBL/GenBank/DDBJ databases">
        <title>Modified the classification status of verrucomicrobia.</title>
        <authorList>
            <person name="Feng X."/>
        </authorList>
    </citation>
    <scope>NUCLEOTIDE SEQUENCE</scope>
    <source>
        <strain evidence="2">KCTC 22201</strain>
    </source>
</reference>
<feature type="chain" id="PRO_5036897629" evidence="1">
    <location>
        <begin position="21"/>
        <end position="558"/>
    </location>
</feature>
<feature type="signal peptide" evidence="1">
    <location>
        <begin position="1"/>
        <end position="20"/>
    </location>
</feature>
<name>A0A934R9S7_9BACT</name>
<organism evidence="2 3">
    <name type="scientific">Haloferula rosea</name>
    <dbReference type="NCBI Taxonomy" id="490093"/>
    <lineage>
        <taxon>Bacteria</taxon>
        <taxon>Pseudomonadati</taxon>
        <taxon>Verrucomicrobiota</taxon>
        <taxon>Verrucomicrobiia</taxon>
        <taxon>Verrucomicrobiales</taxon>
        <taxon>Verrucomicrobiaceae</taxon>
        <taxon>Haloferula</taxon>
    </lineage>
</organism>
<dbReference type="Proteomes" id="UP000658278">
    <property type="component" value="Unassembled WGS sequence"/>
</dbReference>